<dbReference type="InterPro" id="IPR023809">
    <property type="entry name" value="Thiopep_bacteriocin_synth_dom"/>
</dbReference>
<dbReference type="Pfam" id="PF04738">
    <property type="entry name" value="Lant_dehydr_N"/>
    <property type="match status" value="1"/>
</dbReference>
<dbReference type="AlphaFoldDB" id="A0A1G7YTW6"/>
<feature type="domain" description="Lantibiotic dehydratase N-terminal" evidence="1">
    <location>
        <begin position="35"/>
        <end position="655"/>
    </location>
</feature>
<evidence type="ECO:0000313" key="3">
    <source>
        <dbReference type="EMBL" id="SDG99817.1"/>
    </source>
</evidence>
<dbReference type="NCBIfam" id="TIGR03891">
    <property type="entry name" value="thiopep_ocin"/>
    <property type="match status" value="1"/>
</dbReference>
<keyword evidence="4" id="KW-1185">Reference proteome</keyword>
<evidence type="ECO:0000259" key="1">
    <source>
        <dbReference type="Pfam" id="PF04738"/>
    </source>
</evidence>
<reference evidence="3 4" key="1">
    <citation type="submission" date="2016-10" db="EMBL/GenBank/DDBJ databases">
        <authorList>
            <person name="de Groot N.N."/>
        </authorList>
    </citation>
    <scope>NUCLEOTIDE SEQUENCE [LARGE SCALE GENOMIC DNA]</scope>
    <source>
        <strain evidence="3 4">CPCC 201354</strain>
    </source>
</reference>
<sequence>MTNSMFVPFPVVLARVPLLALIRPGGTGDTPEPVDPLVREGMFLASRQAGALVCGTADGRPVSRAAATVRGYTLRARSRPTPHGVFAGVTTAGLSDRDGTPVLTMGGAHRARTVPDPGWLAAVADRLLRDPAVLASLTLSANNLTVQRGDRLEHERPAEPGTAGVRRVTVRATDATTLIMKVCERGASWSQALTAVTTRWPTAAEPSVRAMAVELVRLGFLLPGLLPERGDDDPLGHLLRGIPVGNPLREDLTLLRRHLADADAHPPGAPQRLDLLIAAREAADRILVHERPLRVDVAIDADLIVPAGLARQAADAAAVLWRIGSGPDPLAGFHDRFATRYGRHRLVPVLDALDPVLGIAPCPADTAPAMPRDQVTLLASMIASATAGNRREVELDAATVERLVAAHGNEAATPPRTGEIYARVVAGSAEDAAAGRLHLAVYPGGGTQEAGSSSGRFAGLLPTLREVDYQEPDALVAELAVRSRTPSGMTLAPETGFAPHRIPLGVPVRPGDLKVDDLLLSSDGRRLTLWSVRLDQAIIPVLYSRLSPHLLPPIAQFLRLLGQHGARPWQTWSWGPLSGTPFQPRVRYGPTILSPARWVLPPTVIDTAHRAVGWDAALDVWQATAMPAPPQVVVVTDHDRALPIDLRRADDRAMLRRHVRRGITAVTEEPGGSGAVQGVVAGPQGPHALELVVSFARKSSPPVPTRPSAIPQAAARGSHLPGSRWLSLVIRTPATCQDEVLARLAAADGLDIPWFWLRYADHHGPHLRVRFYGDPAHLGGRILPAVAALTTDLIQQRLASSLSVEPYEQEIERYGGTPRTMDAAEQVFTTDSRLVLAALTAEQDPDQRIVVAALSAVTIIRTLTDGDRAALTGHHLDRRTRRRLTDLRTRTRAAARTTPAGTAAVPTTHPAWIAREEALTTYRNVLNPARRIDCASSLTHMHINRLLGGTALEPLTRALAVDLLFAPDPALGHQPAT</sequence>
<protein>
    <submittedName>
        <fullName evidence="3">Thiopeptide-type bacteriocin biosynthesis domain-containing protein</fullName>
    </submittedName>
</protein>
<organism evidence="3 4">
    <name type="scientific">Sinosporangium album</name>
    <dbReference type="NCBI Taxonomy" id="504805"/>
    <lineage>
        <taxon>Bacteria</taxon>
        <taxon>Bacillati</taxon>
        <taxon>Actinomycetota</taxon>
        <taxon>Actinomycetes</taxon>
        <taxon>Streptosporangiales</taxon>
        <taxon>Streptosporangiaceae</taxon>
        <taxon>Sinosporangium</taxon>
    </lineage>
</organism>
<proteinExistence type="predicted"/>
<evidence type="ECO:0000313" key="4">
    <source>
        <dbReference type="Proteomes" id="UP000198923"/>
    </source>
</evidence>
<dbReference type="OrthoDB" id="1273722at2"/>
<evidence type="ECO:0000259" key="2">
    <source>
        <dbReference type="Pfam" id="PF14028"/>
    </source>
</evidence>
<feature type="domain" description="Thiopeptide-type bacteriocin biosynthesis" evidence="2">
    <location>
        <begin position="725"/>
        <end position="950"/>
    </location>
</feature>
<dbReference type="STRING" id="504805.SAMN05421505_11060"/>
<dbReference type="Proteomes" id="UP000198923">
    <property type="component" value="Unassembled WGS sequence"/>
</dbReference>
<dbReference type="RefSeq" id="WP_143020224.1">
    <property type="nucleotide sequence ID" value="NZ_FNCN01000010.1"/>
</dbReference>
<dbReference type="EMBL" id="FNCN01000010">
    <property type="protein sequence ID" value="SDG99817.1"/>
    <property type="molecule type" value="Genomic_DNA"/>
</dbReference>
<name>A0A1G7YTW6_9ACTN</name>
<dbReference type="Pfam" id="PF14028">
    <property type="entry name" value="Lant_dehydr_C"/>
    <property type="match status" value="1"/>
</dbReference>
<gene>
    <name evidence="3" type="ORF">SAMN05421505_11060</name>
</gene>
<dbReference type="InterPro" id="IPR006827">
    <property type="entry name" value="Lant_deHydtase_N"/>
</dbReference>
<accession>A0A1G7YTW6</accession>